<keyword evidence="4" id="KW-0548">Nucleotidyltransferase</keyword>
<evidence type="ECO:0000256" key="5">
    <source>
        <dbReference type="ARBA" id="ARBA00022705"/>
    </source>
</evidence>
<feature type="domain" description="DNA polymerase III delta N-terminal" evidence="9">
    <location>
        <begin position="20"/>
        <end position="135"/>
    </location>
</feature>
<dbReference type="InterPro" id="IPR005790">
    <property type="entry name" value="DNA_polIII_delta"/>
</dbReference>
<dbReference type="InterPro" id="IPR048466">
    <property type="entry name" value="DNA_pol3_delta-like_C"/>
</dbReference>
<dbReference type="SUPFAM" id="SSF52540">
    <property type="entry name" value="P-loop containing nucleoside triphosphate hydrolases"/>
    <property type="match status" value="1"/>
</dbReference>
<dbReference type="EMBL" id="JRLW01000004">
    <property type="protein sequence ID" value="KGO89882.1"/>
    <property type="molecule type" value="Genomic_DNA"/>
</dbReference>
<evidence type="ECO:0000313" key="11">
    <source>
        <dbReference type="EMBL" id="KGO89882.1"/>
    </source>
</evidence>
<feature type="domain" description="DNA polymerase III delta subunit-like C-terminal" evidence="10">
    <location>
        <begin position="211"/>
        <end position="313"/>
    </location>
</feature>
<keyword evidence="12" id="KW-1185">Reference proteome</keyword>
<protein>
    <recommendedName>
        <fullName evidence="2">DNA polymerase III subunit delta</fullName>
        <ecNumber evidence="1">2.7.7.7</ecNumber>
    </recommendedName>
</protein>
<gene>
    <name evidence="11" type="ORF">Q764_04535</name>
</gene>
<dbReference type="InterPro" id="IPR027417">
    <property type="entry name" value="P-loop_NTPase"/>
</dbReference>
<dbReference type="Gene3D" id="1.10.8.60">
    <property type="match status" value="1"/>
</dbReference>
<evidence type="ECO:0000256" key="8">
    <source>
        <dbReference type="ARBA" id="ARBA00049244"/>
    </source>
</evidence>
<dbReference type="PANTHER" id="PTHR34388">
    <property type="entry name" value="DNA POLYMERASE III SUBUNIT DELTA"/>
    <property type="match status" value="1"/>
</dbReference>
<organism evidence="11 12">
    <name type="scientific">Flavobacterium suncheonense GH29-5 = DSM 17707</name>
    <dbReference type="NCBI Taxonomy" id="1121899"/>
    <lineage>
        <taxon>Bacteria</taxon>
        <taxon>Pseudomonadati</taxon>
        <taxon>Bacteroidota</taxon>
        <taxon>Flavobacteriia</taxon>
        <taxon>Flavobacteriales</taxon>
        <taxon>Flavobacteriaceae</taxon>
        <taxon>Flavobacterium</taxon>
    </lineage>
</organism>
<evidence type="ECO:0000259" key="9">
    <source>
        <dbReference type="Pfam" id="PF06144"/>
    </source>
</evidence>
<dbReference type="RefSeq" id="WP_026981691.1">
    <property type="nucleotide sequence ID" value="NZ_JRLW01000004.1"/>
</dbReference>
<comment type="similarity">
    <text evidence="7">Belongs to the DNA polymerase HolA subunit family.</text>
</comment>
<keyword evidence="5" id="KW-0235">DNA replication</keyword>
<dbReference type="GO" id="GO:0006261">
    <property type="term" value="P:DNA-templated DNA replication"/>
    <property type="evidence" value="ECO:0007669"/>
    <property type="project" value="TreeGrafter"/>
</dbReference>
<evidence type="ECO:0000256" key="6">
    <source>
        <dbReference type="ARBA" id="ARBA00022932"/>
    </source>
</evidence>
<dbReference type="SUPFAM" id="SSF48019">
    <property type="entry name" value="post-AAA+ oligomerization domain-like"/>
    <property type="match status" value="1"/>
</dbReference>
<dbReference type="NCBIfam" id="TIGR01128">
    <property type="entry name" value="holA"/>
    <property type="match status" value="1"/>
</dbReference>
<dbReference type="PANTHER" id="PTHR34388:SF1">
    <property type="entry name" value="DNA POLYMERASE III SUBUNIT DELTA"/>
    <property type="match status" value="1"/>
</dbReference>
<dbReference type="AlphaFoldDB" id="A0A0A2MB27"/>
<proteinExistence type="inferred from homology"/>
<comment type="caution">
    <text evidence="11">The sequence shown here is derived from an EMBL/GenBank/DDBJ whole genome shotgun (WGS) entry which is preliminary data.</text>
</comment>
<keyword evidence="6" id="KW-0239">DNA-directed DNA polymerase</keyword>
<dbReference type="EC" id="2.7.7.7" evidence="1"/>
<dbReference type="OrthoDB" id="1172326at2"/>
<keyword evidence="3" id="KW-0808">Transferase</keyword>
<dbReference type="InterPro" id="IPR008921">
    <property type="entry name" value="DNA_pol3_clamp-load_cplx_C"/>
</dbReference>
<dbReference type="GO" id="GO:0009360">
    <property type="term" value="C:DNA polymerase III complex"/>
    <property type="evidence" value="ECO:0007669"/>
    <property type="project" value="InterPro"/>
</dbReference>
<sequence>MDEVLKIIKDIQAGNIKPIYFLMGEEPYYIDKLAEYIEDNILQEHERDFNQTVLYGRDVSIEEVIGNAKRFPMMADRQVVIVKEAQELSRTIDKLESYAENPQPTTVLVICYKYKTLDKRKKVTKVLEKNGLVFESKKLYENKVGEWLTRVLAGKKLNIEPKATAMFVDFLGTDLSRIANEIDKLAIILKPGDTITPAIIEENIGFSKDFNPFELRKAIGERNQLKAYQIADHFAKNPKDNPIVLTIGLVFGFFSQLLQYHGLKDKSPANAAKVLKVNPFFLKDYDVALKNYPMKKVSAIVGALRDIDVKSKGVGANNLNEADLLKEMLVKIFN</sequence>
<accession>A0A0A2MB27</accession>
<dbReference type="STRING" id="1121899.GCA_000430025_01470"/>
<dbReference type="InterPro" id="IPR010372">
    <property type="entry name" value="DNA_pol3_delta_N"/>
</dbReference>
<dbReference type="GO" id="GO:0003677">
    <property type="term" value="F:DNA binding"/>
    <property type="evidence" value="ECO:0007669"/>
    <property type="project" value="InterPro"/>
</dbReference>
<name>A0A0A2MB27_9FLAO</name>
<dbReference type="Pfam" id="PF21694">
    <property type="entry name" value="DNA_pol3_delta_C"/>
    <property type="match status" value="1"/>
</dbReference>
<evidence type="ECO:0000256" key="2">
    <source>
        <dbReference type="ARBA" id="ARBA00017703"/>
    </source>
</evidence>
<dbReference type="GO" id="GO:0003887">
    <property type="term" value="F:DNA-directed DNA polymerase activity"/>
    <property type="evidence" value="ECO:0007669"/>
    <property type="project" value="UniProtKB-KW"/>
</dbReference>
<evidence type="ECO:0000313" key="12">
    <source>
        <dbReference type="Proteomes" id="UP000030121"/>
    </source>
</evidence>
<evidence type="ECO:0000259" key="10">
    <source>
        <dbReference type="Pfam" id="PF21694"/>
    </source>
</evidence>
<dbReference type="Proteomes" id="UP000030121">
    <property type="component" value="Unassembled WGS sequence"/>
</dbReference>
<evidence type="ECO:0000256" key="3">
    <source>
        <dbReference type="ARBA" id="ARBA00022679"/>
    </source>
</evidence>
<evidence type="ECO:0000256" key="1">
    <source>
        <dbReference type="ARBA" id="ARBA00012417"/>
    </source>
</evidence>
<dbReference type="Pfam" id="PF06144">
    <property type="entry name" value="DNA_pol3_delta"/>
    <property type="match status" value="1"/>
</dbReference>
<dbReference type="Gene3D" id="3.40.50.300">
    <property type="entry name" value="P-loop containing nucleotide triphosphate hydrolases"/>
    <property type="match status" value="1"/>
</dbReference>
<reference evidence="11 12" key="1">
    <citation type="submission" date="2013-09" db="EMBL/GenBank/DDBJ databases">
        <authorList>
            <person name="Zeng Z."/>
            <person name="Chen C."/>
        </authorList>
    </citation>
    <scope>NUCLEOTIDE SEQUENCE [LARGE SCALE GENOMIC DNA]</scope>
    <source>
        <strain evidence="11 12">GH29-5</strain>
    </source>
</reference>
<comment type="catalytic activity">
    <reaction evidence="8">
        <text>DNA(n) + a 2'-deoxyribonucleoside 5'-triphosphate = DNA(n+1) + diphosphate</text>
        <dbReference type="Rhea" id="RHEA:22508"/>
        <dbReference type="Rhea" id="RHEA-COMP:17339"/>
        <dbReference type="Rhea" id="RHEA-COMP:17340"/>
        <dbReference type="ChEBI" id="CHEBI:33019"/>
        <dbReference type="ChEBI" id="CHEBI:61560"/>
        <dbReference type="ChEBI" id="CHEBI:173112"/>
        <dbReference type="EC" id="2.7.7.7"/>
    </reaction>
</comment>
<dbReference type="eggNOG" id="COG1466">
    <property type="taxonomic scope" value="Bacteria"/>
</dbReference>
<evidence type="ECO:0000256" key="4">
    <source>
        <dbReference type="ARBA" id="ARBA00022695"/>
    </source>
</evidence>
<evidence type="ECO:0000256" key="7">
    <source>
        <dbReference type="ARBA" id="ARBA00034754"/>
    </source>
</evidence>
<dbReference type="Gene3D" id="1.20.272.10">
    <property type="match status" value="1"/>
</dbReference>